<protein>
    <recommendedName>
        <fullName evidence="10">Homeobox domain-containing protein</fullName>
    </recommendedName>
</protein>
<keyword evidence="7 8" id="KW-0539">Nucleus</keyword>
<evidence type="ECO:0000256" key="3">
    <source>
        <dbReference type="ARBA" id="ARBA00023015"/>
    </source>
</evidence>
<dbReference type="Pfam" id="PF07526">
    <property type="entry name" value="POX"/>
    <property type="match status" value="1"/>
</dbReference>
<dbReference type="GO" id="GO:0005634">
    <property type="term" value="C:nucleus"/>
    <property type="evidence" value="ECO:0007669"/>
    <property type="project" value="UniProtKB-SubCell"/>
</dbReference>
<keyword evidence="3" id="KW-0805">Transcription regulation</keyword>
<keyword evidence="5 8" id="KW-0371">Homeobox</keyword>
<evidence type="ECO:0000256" key="4">
    <source>
        <dbReference type="ARBA" id="ARBA00023125"/>
    </source>
</evidence>
<dbReference type="InterPro" id="IPR008422">
    <property type="entry name" value="KN_HD"/>
</dbReference>
<evidence type="ECO:0000256" key="9">
    <source>
        <dbReference type="SAM" id="MobiDB-lite"/>
    </source>
</evidence>
<dbReference type="PROSITE" id="PS50071">
    <property type="entry name" value="HOMEOBOX_2"/>
    <property type="match status" value="1"/>
</dbReference>
<reference evidence="11 12" key="1">
    <citation type="submission" date="2020-04" db="EMBL/GenBank/DDBJ databases">
        <title>Plant Genome Project.</title>
        <authorList>
            <person name="Zhang R.-G."/>
        </authorList>
    </citation>
    <scope>NUCLEOTIDE SEQUENCE [LARGE SCALE GENOMIC DNA]</scope>
    <source>
        <strain evidence="11">YNK0</strain>
        <tissue evidence="11">Leaf</tissue>
    </source>
</reference>
<dbReference type="OMA" id="MEMSGFR"/>
<keyword evidence="12" id="KW-1185">Reference proteome</keyword>
<feature type="domain" description="Homeobox" evidence="10">
    <location>
        <begin position="656"/>
        <end position="719"/>
    </location>
</feature>
<evidence type="ECO:0000256" key="8">
    <source>
        <dbReference type="PROSITE-ProRule" id="PRU00108"/>
    </source>
</evidence>
<accession>A0A834Y7E7</accession>
<sequence length="871" mass="95534">MSERFDSGCLNRATRSLENSLLEINNFRPESHVAQQSRREKLRVQQSSTPVNNIGNFPNHVEQLLIDSGLNPDHIQVRNIRNCDLLYDPTMFSSEMLNFPISTHVLLANKDALVHQGLGADRSGRPVGTEVALFANSSHPVSSNFNPSMKAMNPQNGSYWKGVGSQQSSDWIANYVNGSASNGGNQSSPFLGGILSGPLKVNNTSASILYLKPGDNGYEDVQSTLTNPSSEISSQDSQKQYGEMQFNSSSFYQNTVQEVGTCSTIGSQGLEMASLVQQNNGETGHGSWVDGEGERVLPTYGNQSNASQSHLNNAAPWMRRPVESSHQWSGELGFPTNKCEGNLRTVASDSRAQGSLSLSLSSHLPSEIQISQFGESFGSENFQSRTGIVNDPQDSKSNKSGYVCSNSKSFIGNKDYGNSIPGIVESSSYARQSTGPLGPFTGYATILKSSKFLKPAQQLLDEFCRVSCPKVVKTCEMPERGSDDVSILDDATNAENGAGGKGGTSVVSSTLYSSNETSVEGGVGIGSCESYQPEYQLKKAKLLYMHEEVCRRYKQYHQQMQMVVSSFESVAGLSAATPYTSMALKTVSRHFRCLKNAISDQLRHISKALGEDLSSPTTGTSSSKEDMITPRLKFLDQSLRKHKFGGDNLGFLEPQQHVWRPQRGLPERSVSILRAWLFEHFLHPYPTDTDKHMLATQTGLSRNQVSNWFINARVRVWKPMVEEIHMLETKGSAETDQNSGKNDGKPTTEGASRLTSDQPSNKLNMDPMPDNRLESLGIGSMANADGQSAEHWNQGKRTRVESQISTSMNGSLMGFVPYNRSGLEIGGLEAVSLTLGLRHSTENAQQQQQQLEQEHQLRRHFGGQMIHDFVG</sequence>
<dbReference type="OrthoDB" id="10056939at2759"/>
<evidence type="ECO:0000313" key="12">
    <source>
        <dbReference type="Proteomes" id="UP000655225"/>
    </source>
</evidence>
<dbReference type="InterPro" id="IPR050224">
    <property type="entry name" value="TALE_homeobox"/>
</dbReference>
<dbReference type="EMBL" id="JABCRI010000629">
    <property type="protein sequence ID" value="KAF8369638.1"/>
    <property type="molecule type" value="Genomic_DNA"/>
</dbReference>
<dbReference type="PANTHER" id="PTHR11850">
    <property type="entry name" value="HOMEOBOX PROTEIN TRANSCRIPTION FACTORS"/>
    <property type="match status" value="1"/>
</dbReference>
<evidence type="ECO:0000256" key="1">
    <source>
        <dbReference type="ARBA" id="ARBA00004123"/>
    </source>
</evidence>
<comment type="similarity">
    <text evidence="2">Belongs to the TALE/BELL homeobox family.</text>
</comment>
<feature type="region of interest" description="Disordered" evidence="9">
    <location>
        <begin position="728"/>
        <end position="778"/>
    </location>
</feature>
<dbReference type="GO" id="GO:0003677">
    <property type="term" value="F:DNA binding"/>
    <property type="evidence" value="ECO:0007669"/>
    <property type="project" value="UniProtKB-UniRule"/>
</dbReference>
<dbReference type="FunFam" id="1.10.10.60:FF:000117">
    <property type="entry name" value="BEL1-like homeodomain protein 9"/>
    <property type="match status" value="1"/>
</dbReference>
<dbReference type="GO" id="GO:0006355">
    <property type="term" value="P:regulation of DNA-templated transcription"/>
    <property type="evidence" value="ECO:0007669"/>
    <property type="project" value="InterPro"/>
</dbReference>
<dbReference type="Pfam" id="PF05920">
    <property type="entry name" value="Homeobox_KN"/>
    <property type="match status" value="1"/>
</dbReference>
<dbReference type="InterPro" id="IPR009057">
    <property type="entry name" value="Homeodomain-like_sf"/>
</dbReference>
<dbReference type="Proteomes" id="UP000655225">
    <property type="component" value="Unassembled WGS sequence"/>
</dbReference>
<dbReference type="CDD" id="cd00086">
    <property type="entry name" value="homeodomain"/>
    <property type="match status" value="1"/>
</dbReference>
<dbReference type="SUPFAM" id="SSF46689">
    <property type="entry name" value="Homeodomain-like"/>
    <property type="match status" value="1"/>
</dbReference>
<dbReference type="SMART" id="SM00574">
    <property type="entry name" value="POX"/>
    <property type="match status" value="1"/>
</dbReference>
<evidence type="ECO:0000256" key="7">
    <source>
        <dbReference type="ARBA" id="ARBA00023242"/>
    </source>
</evidence>
<dbReference type="Gene3D" id="1.10.10.60">
    <property type="entry name" value="Homeodomain-like"/>
    <property type="match status" value="1"/>
</dbReference>
<dbReference type="SMART" id="SM00389">
    <property type="entry name" value="HOX"/>
    <property type="match status" value="1"/>
</dbReference>
<feature type="DNA-binding region" description="Homeobox" evidence="8">
    <location>
        <begin position="658"/>
        <end position="720"/>
    </location>
</feature>
<name>A0A834Y7E7_TETSI</name>
<evidence type="ECO:0000256" key="5">
    <source>
        <dbReference type="ARBA" id="ARBA00023155"/>
    </source>
</evidence>
<organism evidence="11 12">
    <name type="scientific">Tetracentron sinense</name>
    <name type="common">Spur-leaf</name>
    <dbReference type="NCBI Taxonomy" id="13715"/>
    <lineage>
        <taxon>Eukaryota</taxon>
        <taxon>Viridiplantae</taxon>
        <taxon>Streptophyta</taxon>
        <taxon>Embryophyta</taxon>
        <taxon>Tracheophyta</taxon>
        <taxon>Spermatophyta</taxon>
        <taxon>Magnoliopsida</taxon>
        <taxon>Trochodendrales</taxon>
        <taxon>Trochodendraceae</taxon>
        <taxon>Tetracentron</taxon>
    </lineage>
</organism>
<evidence type="ECO:0000256" key="6">
    <source>
        <dbReference type="ARBA" id="ARBA00023163"/>
    </source>
</evidence>
<feature type="compositionally biased region" description="Polar residues" evidence="9">
    <location>
        <begin position="749"/>
        <end position="763"/>
    </location>
</feature>
<dbReference type="AlphaFoldDB" id="A0A834Y7E7"/>
<evidence type="ECO:0000259" key="10">
    <source>
        <dbReference type="PROSITE" id="PS50071"/>
    </source>
</evidence>
<comment type="subcellular location">
    <subcellularLocation>
        <location evidence="1 8">Nucleus</location>
    </subcellularLocation>
</comment>
<keyword evidence="4 8" id="KW-0238">DNA-binding</keyword>
<gene>
    <name evidence="11" type="ORF">HHK36_032341</name>
</gene>
<keyword evidence="6" id="KW-0804">Transcription</keyword>
<dbReference type="InterPro" id="IPR006563">
    <property type="entry name" value="POX_dom"/>
</dbReference>
<comment type="caution">
    <text evidence="11">The sequence shown here is derived from an EMBL/GenBank/DDBJ whole genome shotgun (WGS) entry which is preliminary data.</text>
</comment>
<dbReference type="InterPro" id="IPR001356">
    <property type="entry name" value="HD"/>
</dbReference>
<evidence type="ECO:0000313" key="11">
    <source>
        <dbReference type="EMBL" id="KAF8369638.1"/>
    </source>
</evidence>
<proteinExistence type="inferred from homology"/>
<evidence type="ECO:0000256" key="2">
    <source>
        <dbReference type="ARBA" id="ARBA00006454"/>
    </source>
</evidence>